<organism evidence="3">
    <name type="scientific">Soboliphyme baturini</name>
    <dbReference type="NCBI Taxonomy" id="241478"/>
    <lineage>
        <taxon>Eukaryota</taxon>
        <taxon>Metazoa</taxon>
        <taxon>Ecdysozoa</taxon>
        <taxon>Nematoda</taxon>
        <taxon>Enoplea</taxon>
        <taxon>Dorylaimia</taxon>
        <taxon>Dioctophymatida</taxon>
        <taxon>Dioctophymatoidea</taxon>
        <taxon>Soboliphymatidae</taxon>
        <taxon>Soboliphyme</taxon>
    </lineage>
</organism>
<evidence type="ECO:0000313" key="3">
    <source>
        <dbReference type="WBParaSite" id="SBAD_0001018001-mRNA-1"/>
    </source>
</evidence>
<keyword evidence="2" id="KW-1185">Reference proteome</keyword>
<dbReference type="WBParaSite" id="SBAD_0001018001-mRNA-1">
    <property type="protein sequence ID" value="SBAD_0001018001-mRNA-1"/>
    <property type="gene ID" value="SBAD_0001018001"/>
</dbReference>
<reference evidence="3" key="1">
    <citation type="submission" date="2016-06" db="UniProtKB">
        <authorList>
            <consortium name="WormBaseParasite"/>
        </authorList>
    </citation>
    <scope>IDENTIFICATION</scope>
</reference>
<sequence length="36" mass="4331">MARSRLHFTKNLTTRRFCHRVNYGCGKSILVFKIYL</sequence>
<evidence type="ECO:0000313" key="1">
    <source>
        <dbReference type="EMBL" id="VDP26448.1"/>
    </source>
</evidence>
<proteinExistence type="predicted"/>
<gene>
    <name evidence="1" type="ORF">SBAD_LOCUS9829</name>
</gene>
<reference evidence="1 2" key="2">
    <citation type="submission" date="2018-11" db="EMBL/GenBank/DDBJ databases">
        <authorList>
            <consortium name="Pathogen Informatics"/>
        </authorList>
    </citation>
    <scope>NUCLEOTIDE SEQUENCE [LARGE SCALE GENOMIC DNA]</scope>
</reference>
<evidence type="ECO:0000313" key="2">
    <source>
        <dbReference type="Proteomes" id="UP000270296"/>
    </source>
</evidence>
<dbReference type="AlphaFoldDB" id="A0A183J1T1"/>
<dbReference type="EMBL" id="UZAM01013234">
    <property type="protein sequence ID" value="VDP26448.1"/>
    <property type="molecule type" value="Genomic_DNA"/>
</dbReference>
<accession>A0A183J1T1</accession>
<name>A0A183J1T1_9BILA</name>
<protein>
    <submittedName>
        <fullName evidence="1 3">Uncharacterized protein</fullName>
    </submittedName>
</protein>
<dbReference type="Proteomes" id="UP000270296">
    <property type="component" value="Unassembled WGS sequence"/>
</dbReference>